<evidence type="ECO:0000313" key="3">
    <source>
        <dbReference type="Proteomes" id="UP000597444"/>
    </source>
</evidence>
<comment type="caution">
    <text evidence="2">The sequence shown here is derived from an EMBL/GenBank/DDBJ whole genome shotgun (WGS) entry which is preliminary data.</text>
</comment>
<dbReference type="InterPro" id="IPR029063">
    <property type="entry name" value="SAM-dependent_MTases_sf"/>
</dbReference>
<dbReference type="AlphaFoldDB" id="A0A8J3N4Y1"/>
<dbReference type="PANTHER" id="PTHR43591">
    <property type="entry name" value="METHYLTRANSFERASE"/>
    <property type="match status" value="1"/>
</dbReference>
<feature type="domain" description="Methyltransferase" evidence="1">
    <location>
        <begin position="46"/>
        <end position="145"/>
    </location>
</feature>
<dbReference type="GO" id="GO:0008168">
    <property type="term" value="F:methyltransferase activity"/>
    <property type="evidence" value="ECO:0007669"/>
    <property type="project" value="TreeGrafter"/>
</dbReference>
<proteinExistence type="predicted"/>
<organism evidence="2 3">
    <name type="scientific">Reticulibacter mediterranei</name>
    <dbReference type="NCBI Taxonomy" id="2778369"/>
    <lineage>
        <taxon>Bacteria</taxon>
        <taxon>Bacillati</taxon>
        <taxon>Chloroflexota</taxon>
        <taxon>Ktedonobacteria</taxon>
        <taxon>Ktedonobacterales</taxon>
        <taxon>Reticulibacteraceae</taxon>
        <taxon>Reticulibacter</taxon>
    </lineage>
</organism>
<dbReference type="Proteomes" id="UP000597444">
    <property type="component" value="Unassembled WGS sequence"/>
</dbReference>
<dbReference type="EMBL" id="BNJK01000002">
    <property type="protein sequence ID" value="GHO98707.1"/>
    <property type="molecule type" value="Genomic_DNA"/>
</dbReference>
<dbReference type="SUPFAM" id="SSF53335">
    <property type="entry name" value="S-adenosyl-L-methionine-dependent methyltransferases"/>
    <property type="match status" value="1"/>
</dbReference>
<dbReference type="RefSeq" id="WP_220209408.1">
    <property type="nucleotide sequence ID" value="NZ_BNJK01000002.1"/>
</dbReference>
<dbReference type="Pfam" id="PF13649">
    <property type="entry name" value="Methyltransf_25"/>
    <property type="match status" value="1"/>
</dbReference>
<dbReference type="PANTHER" id="PTHR43591:SF24">
    <property type="entry name" value="2-METHOXY-6-POLYPRENYL-1,4-BENZOQUINOL METHYLASE, MITOCHONDRIAL"/>
    <property type="match status" value="1"/>
</dbReference>
<evidence type="ECO:0000259" key="1">
    <source>
        <dbReference type="Pfam" id="PF13649"/>
    </source>
</evidence>
<keyword evidence="3" id="KW-1185">Reference proteome</keyword>
<accession>A0A8J3N4Y1</accession>
<gene>
    <name evidence="2" type="ORF">KSF_087550</name>
</gene>
<reference evidence="2" key="1">
    <citation type="submission" date="2020-10" db="EMBL/GenBank/DDBJ databases">
        <title>Taxonomic study of unclassified bacteria belonging to the class Ktedonobacteria.</title>
        <authorList>
            <person name="Yabe S."/>
            <person name="Wang C.M."/>
            <person name="Zheng Y."/>
            <person name="Sakai Y."/>
            <person name="Cavaletti L."/>
            <person name="Monciardini P."/>
            <person name="Donadio S."/>
        </authorList>
    </citation>
    <scope>NUCLEOTIDE SEQUENCE</scope>
    <source>
        <strain evidence="2">ID150040</strain>
    </source>
</reference>
<dbReference type="InterPro" id="IPR041698">
    <property type="entry name" value="Methyltransf_25"/>
</dbReference>
<evidence type="ECO:0000313" key="2">
    <source>
        <dbReference type="EMBL" id="GHO98707.1"/>
    </source>
</evidence>
<sequence length="297" mass="33463">MKERTRLIDPENVAEMARCINWEEVLREVIGGLWPNVIETSPIKMVLDLGCGPGQWATTVAFEHPEIRVIGVDSLRERVQYARECARVQMLANVTFTMMDVLHPPLAFPDGTFDLISGRFLSELLDRASWPQVLVECRRLLRPGGVLCLAEEEVSVSNSLALQQIYRSLYRLRADERHTYAVDRYSVGICPVLPGLLKQAGFCDVASRSFHLDSSAHAPLHLALCQDLEIRLALLKPALLRTGIMEETEYEALHEQIQLDMRNEHFAQMAFGLQVWGSAPARATTSAEAERRELIAL</sequence>
<protein>
    <recommendedName>
        <fullName evidence="1">Methyltransferase domain-containing protein</fullName>
    </recommendedName>
</protein>
<name>A0A8J3N4Y1_9CHLR</name>
<dbReference type="CDD" id="cd02440">
    <property type="entry name" value="AdoMet_MTases"/>
    <property type="match status" value="1"/>
</dbReference>
<dbReference type="Gene3D" id="3.40.50.150">
    <property type="entry name" value="Vaccinia Virus protein VP39"/>
    <property type="match status" value="1"/>
</dbReference>